<dbReference type="PANTHER" id="PTHR22683:SF41">
    <property type="entry name" value="DNA TRANSLOCASE FTSK"/>
    <property type="match status" value="1"/>
</dbReference>
<name>A0A1F7I594_9BACT</name>
<dbReference type="InterPro" id="IPR018541">
    <property type="entry name" value="Ftsk_gamma"/>
</dbReference>
<dbReference type="Pfam" id="PF01580">
    <property type="entry name" value="FtsK_SpoIIIE"/>
    <property type="match status" value="1"/>
</dbReference>
<dbReference type="Gene3D" id="3.40.50.300">
    <property type="entry name" value="P-loop containing nucleotide triphosphate hydrolases"/>
    <property type="match status" value="1"/>
</dbReference>
<dbReference type="Pfam" id="PF09397">
    <property type="entry name" value="FtsK_gamma"/>
    <property type="match status" value="1"/>
</dbReference>
<evidence type="ECO:0000313" key="10">
    <source>
        <dbReference type="Proteomes" id="UP000176803"/>
    </source>
</evidence>
<dbReference type="GO" id="GO:0005524">
    <property type="term" value="F:ATP binding"/>
    <property type="evidence" value="ECO:0007669"/>
    <property type="project" value="UniProtKB-UniRule"/>
</dbReference>
<comment type="caution">
    <text evidence="9">The sequence shown here is derived from an EMBL/GenBank/DDBJ whole genome shotgun (WGS) entry which is preliminary data.</text>
</comment>
<dbReference type="InterPro" id="IPR036390">
    <property type="entry name" value="WH_DNA-bd_sf"/>
</dbReference>
<dbReference type="SUPFAM" id="SSF46785">
    <property type="entry name" value="Winged helix' DNA-binding domain"/>
    <property type="match status" value="1"/>
</dbReference>
<feature type="transmembrane region" description="Helical" evidence="7">
    <location>
        <begin position="94"/>
        <end position="112"/>
    </location>
</feature>
<dbReference type="Pfam" id="PF17854">
    <property type="entry name" value="FtsK_alpha"/>
    <property type="match status" value="1"/>
</dbReference>
<proteinExistence type="inferred from homology"/>
<keyword evidence="7" id="KW-0472">Membrane</keyword>
<evidence type="ECO:0000256" key="6">
    <source>
        <dbReference type="SAM" id="MobiDB-lite"/>
    </source>
</evidence>
<dbReference type="PANTHER" id="PTHR22683">
    <property type="entry name" value="SPORULATION PROTEIN RELATED"/>
    <property type="match status" value="1"/>
</dbReference>
<dbReference type="GO" id="GO:0003677">
    <property type="term" value="F:DNA binding"/>
    <property type="evidence" value="ECO:0007669"/>
    <property type="project" value="UniProtKB-KW"/>
</dbReference>
<feature type="domain" description="FtsK" evidence="8">
    <location>
        <begin position="368"/>
        <end position="568"/>
    </location>
</feature>
<evidence type="ECO:0000256" key="1">
    <source>
        <dbReference type="ARBA" id="ARBA00006474"/>
    </source>
</evidence>
<dbReference type="Proteomes" id="UP000176803">
    <property type="component" value="Unassembled WGS sequence"/>
</dbReference>
<dbReference type="InterPro" id="IPR036388">
    <property type="entry name" value="WH-like_DNA-bd_sf"/>
</dbReference>
<feature type="transmembrane region" description="Helical" evidence="7">
    <location>
        <begin position="20"/>
        <end position="43"/>
    </location>
</feature>
<protein>
    <recommendedName>
        <fullName evidence="8">FtsK domain-containing protein</fullName>
    </recommendedName>
</protein>
<accession>A0A1F7I594</accession>
<feature type="transmembrane region" description="Helical" evidence="7">
    <location>
        <begin position="132"/>
        <end position="162"/>
    </location>
</feature>
<dbReference type="InterPro" id="IPR002543">
    <property type="entry name" value="FtsK_dom"/>
</dbReference>
<sequence length="717" mass="77555">MGRRRKTIFSKFRVSTKTFFNIVGFILIAIGLIALVSFFNLLASGGGEGRILYQINQIMVGLFGGLSLIAPFIIILLAGHFFNTKKLKFIKPNVSIGITMLFIAMLGLFHSGDTGRAIGENLALDFSQAGATIILLVTLIIGLILFLDTSIDVFVISILKVLKSLGGVFSGRISGKGALNGKKDLIINQADKQQSGSSFIKDQTAAEKPKSPTLASPIASQKLIATTSKEFAIKPIVSGSSSTTWIYPPLSLLQDVTQKEADRGNVKMNADIIEKTLDSFGIRARVAEVNFGPTVTQYAIEITMGTKLSKITALANDMALALAAPTGQVRIEAPIPGRSLVGIEIPNKKPEIVTLKKLLTSGALANKTDPLLVPLGLDVAGEPQATTIGRMPHILIAGTTGSGKSVLLNAWISTLLMRTRPDELRMILVDPKQVELTQYNGIPHLLTDVITDSTKVISALRWAGAEMENRYNLLAAAGVRNLAGYNELEKVEKIPYVIFVIDELADLMMFAAGEAEDLITRVAQKARAVGIHLVLATQRPSVDVITGLMKANIPCRVAFNVSSMIDSRVIIDMPGAEKLLGKGDMFYLPPDQAKPRRIQGPYITEKEVNEVVKFLKSQVPVVHYTQEITRQAAPIMSTAGSTQVAGRDNDPYFNQAVETISQFDKASASLLQRRLKIGYARAARILDELEAAGYVSPSEGSKPREVLSRGATETMQQ</sequence>
<keyword evidence="2 5" id="KW-0547">Nucleotide-binding</keyword>
<dbReference type="PROSITE" id="PS50901">
    <property type="entry name" value="FTSK"/>
    <property type="match status" value="1"/>
</dbReference>
<feature type="binding site" evidence="5">
    <location>
        <begin position="398"/>
        <end position="405"/>
    </location>
    <ligand>
        <name>ATP</name>
        <dbReference type="ChEBI" id="CHEBI:30616"/>
    </ligand>
</feature>
<dbReference type="SUPFAM" id="SSF52540">
    <property type="entry name" value="P-loop containing nucleoside triphosphate hydrolases"/>
    <property type="match status" value="1"/>
</dbReference>
<evidence type="ECO:0000256" key="3">
    <source>
        <dbReference type="ARBA" id="ARBA00022840"/>
    </source>
</evidence>
<feature type="transmembrane region" description="Helical" evidence="7">
    <location>
        <begin position="55"/>
        <end position="82"/>
    </location>
</feature>
<keyword evidence="7" id="KW-0812">Transmembrane</keyword>
<comment type="similarity">
    <text evidence="1">Belongs to the FtsK/SpoIIIE/SftA family.</text>
</comment>
<evidence type="ECO:0000259" key="8">
    <source>
        <dbReference type="PROSITE" id="PS50901"/>
    </source>
</evidence>
<dbReference type="AlphaFoldDB" id="A0A1F7I594"/>
<keyword evidence="7" id="KW-1133">Transmembrane helix</keyword>
<dbReference type="CDD" id="cd01127">
    <property type="entry name" value="TrwB_TraG_TraD_VirD4"/>
    <property type="match status" value="1"/>
</dbReference>
<dbReference type="Gene3D" id="1.10.10.10">
    <property type="entry name" value="Winged helix-like DNA-binding domain superfamily/Winged helix DNA-binding domain"/>
    <property type="match status" value="1"/>
</dbReference>
<evidence type="ECO:0000313" key="9">
    <source>
        <dbReference type="EMBL" id="OGK38547.1"/>
    </source>
</evidence>
<evidence type="ECO:0000256" key="4">
    <source>
        <dbReference type="ARBA" id="ARBA00023125"/>
    </source>
</evidence>
<dbReference type="InterPro" id="IPR050206">
    <property type="entry name" value="FtsK/SpoIIIE/SftA"/>
</dbReference>
<dbReference type="InterPro" id="IPR027417">
    <property type="entry name" value="P-loop_NTPase"/>
</dbReference>
<reference evidence="9 10" key="1">
    <citation type="journal article" date="2016" name="Nat. Commun.">
        <title>Thousands of microbial genomes shed light on interconnected biogeochemical processes in an aquifer system.</title>
        <authorList>
            <person name="Anantharaman K."/>
            <person name="Brown C.T."/>
            <person name="Hug L.A."/>
            <person name="Sharon I."/>
            <person name="Castelle C.J."/>
            <person name="Probst A.J."/>
            <person name="Thomas B.C."/>
            <person name="Singh A."/>
            <person name="Wilkins M.J."/>
            <person name="Karaoz U."/>
            <person name="Brodie E.L."/>
            <person name="Williams K.H."/>
            <person name="Hubbard S.S."/>
            <person name="Banfield J.F."/>
        </authorList>
    </citation>
    <scope>NUCLEOTIDE SEQUENCE [LARGE SCALE GENOMIC DNA]</scope>
</reference>
<evidence type="ECO:0000256" key="5">
    <source>
        <dbReference type="PROSITE-ProRule" id="PRU00289"/>
    </source>
</evidence>
<evidence type="ECO:0000256" key="7">
    <source>
        <dbReference type="SAM" id="Phobius"/>
    </source>
</evidence>
<feature type="region of interest" description="Disordered" evidence="6">
    <location>
        <begin position="695"/>
        <end position="717"/>
    </location>
</feature>
<organism evidence="9 10">
    <name type="scientific">Candidatus Roizmanbacteria bacterium RIFCSPHIGHO2_12_FULL_41_11</name>
    <dbReference type="NCBI Taxonomy" id="1802052"/>
    <lineage>
        <taxon>Bacteria</taxon>
        <taxon>Candidatus Roizmaniibacteriota</taxon>
    </lineage>
</organism>
<keyword evidence="4" id="KW-0238">DNA-binding</keyword>
<dbReference type="InterPro" id="IPR041027">
    <property type="entry name" value="FtsK_alpha"/>
</dbReference>
<gene>
    <name evidence="9" type="ORF">A3F03_03290</name>
</gene>
<dbReference type="SMART" id="SM00382">
    <property type="entry name" value="AAA"/>
    <property type="match status" value="1"/>
</dbReference>
<keyword evidence="3 5" id="KW-0067">ATP-binding</keyword>
<evidence type="ECO:0000256" key="2">
    <source>
        <dbReference type="ARBA" id="ARBA00022741"/>
    </source>
</evidence>
<dbReference type="SMART" id="SM00843">
    <property type="entry name" value="Ftsk_gamma"/>
    <property type="match status" value="1"/>
</dbReference>
<dbReference type="EMBL" id="MGAC01000008">
    <property type="protein sequence ID" value="OGK38547.1"/>
    <property type="molecule type" value="Genomic_DNA"/>
</dbReference>
<dbReference type="InterPro" id="IPR003593">
    <property type="entry name" value="AAA+_ATPase"/>
</dbReference>
<dbReference type="Gene3D" id="3.30.980.40">
    <property type="match status" value="1"/>
</dbReference>